<dbReference type="Proteomes" id="UP000192917">
    <property type="component" value="Unassembled WGS sequence"/>
</dbReference>
<gene>
    <name evidence="2" type="ORF">SAMN05428998_12086</name>
</gene>
<name>A0A1Y6CJF9_9PROT</name>
<dbReference type="EMBL" id="FWZX01000020">
    <property type="protein sequence ID" value="SMF55648.1"/>
    <property type="molecule type" value="Genomic_DNA"/>
</dbReference>
<evidence type="ECO:0008006" key="4">
    <source>
        <dbReference type="Google" id="ProtNLM"/>
    </source>
</evidence>
<keyword evidence="3" id="KW-1185">Reference proteome</keyword>
<keyword evidence="1" id="KW-1133">Transmembrane helix</keyword>
<protein>
    <recommendedName>
        <fullName evidence="4">TVP38/TMEM64 family membrane protein</fullName>
    </recommendedName>
</protein>
<evidence type="ECO:0000313" key="3">
    <source>
        <dbReference type="Proteomes" id="UP000192917"/>
    </source>
</evidence>
<feature type="transmembrane region" description="Helical" evidence="1">
    <location>
        <begin position="12"/>
        <end position="29"/>
    </location>
</feature>
<dbReference type="AlphaFoldDB" id="A0A1Y6CJF9"/>
<keyword evidence="1" id="KW-0472">Membrane</keyword>
<proteinExistence type="predicted"/>
<sequence length="123" mass="12920">MLKRHIGLRRLLVLWAFAAVMALIVSHYRSGALSPATIEQYKDHHPLGAVLLFLSIYAASVVAALPSLPLNLAAGYFWGGVLGGPYSTIGATLGGWLSFLVALRFASKVLGDTPTGMKPGAGS</sequence>
<evidence type="ECO:0000256" key="1">
    <source>
        <dbReference type="SAM" id="Phobius"/>
    </source>
</evidence>
<organism evidence="2 3">
    <name type="scientific">Tistlia consotensis USBA 355</name>
    <dbReference type="NCBI Taxonomy" id="560819"/>
    <lineage>
        <taxon>Bacteria</taxon>
        <taxon>Pseudomonadati</taxon>
        <taxon>Pseudomonadota</taxon>
        <taxon>Alphaproteobacteria</taxon>
        <taxon>Rhodospirillales</taxon>
        <taxon>Rhodovibrionaceae</taxon>
        <taxon>Tistlia</taxon>
    </lineage>
</organism>
<dbReference type="RefSeq" id="WP_085124702.1">
    <property type="nucleotide sequence ID" value="NZ_FWZX01000020.1"/>
</dbReference>
<evidence type="ECO:0000313" key="2">
    <source>
        <dbReference type="EMBL" id="SMF55648.1"/>
    </source>
</evidence>
<keyword evidence="1" id="KW-0812">Transmembrane</keyword>
<feature type="transmembrane region" description="Helical" evidence="1">
    <location>
        <begin position="49"/>
        <end position="74"/>
    </location>
</feature>
<dbReference type="STRING" id="560819.SAMN05428998_12086"/>
<feature type="transmembrane region" description="Helical" evidence="1">
    <location>
        <begin position="86"/>
        <end position="107"/>
    </location>
</feature>
<reference evidence="2 3" key="1">
    <citation type="submission" date="2017-04" db="EMBL/GenBank/DDBJ databases">
        <authorList>
            <person name="Afonso C.L."/>
            <person name="Miller P.J."/>
            <person name="Scott M.A."/>
            <person name="Spackman E."/>
            <person name="Goraichik I."/>
            <person name="Dimitrov K.M."/>
            <person name="Suarez D.L."/>
            <person name="Swayne D.E."/>
        </authorList>
    </citation>
    <scope>NUCLEOTIDE SEQUENCE [LARGE SCALE GENOMIC DNA]</scope>
    <source>
        <strain evidence="2 3">USBA 355</strain>
    </source>
</reference>
<accession>A0A1Y6CJF9</accession>